<dbReference type="Proteomes" id="UP000447434">
    <property type="component" value="Chromosome 13"/>
</dbReference>
<evidence type="ECO:0000313" key="2">
    <source>
        <dbReference type="EMBL" id="KAE9600797.1"/>
    </source>
</evidence>
<dbReference type="InterPro" id="IPR043502">
    <property type="entry name" value="DNA/RNA_pol_sf"/>
</dbReference>
<accession>A0A6A4PH46</accession>
<keyword evidence="2" id="KW-0808">Transferase</keyword>
<sequence length="932" mass="105220">MVGKWNMISLGRGFYEFVFSSIEDMRTIWATGSWNLKPGILRLSLWTPDFNLWLQRITHSQCWIKITGLPQEYWCPSIIFTIAGGIGMPISIDEATTRRSFGHFARVLVDIDLKNSVPTQMLVERDGFEFFVCIDVENMPAFYTGCQAIGHVVSKCRRSSKMVVDEVAKPMARKAQLPVVKPTSVNIVIDLDIEDVNTLGMERLMLNPEDTHSESSAEAVDKTLHNESSLDIVGKVLQNESDPDILGKALQSGSASVDSNVNLIVTEELRPVAARDMAIVGRLWGENENDKVNPLFWASLKLKGFGFNDRGNMRPNIWGLCDIGLNPNLLATSTKHITSSLEVENKLIFINAVYTHNSYLHKRQLWAEIQTLMNDNQGPWCYIGDFNVVLGAHECRGPNLPPILPSAEFQLFTDARCLIHLATRGADFTWTNRRRGVAETEKSLDICIVNEDWMTVWNQISCSTLPRIASDHHPLLLCFSLASVPRPSAFKFHKMWLSHVDCQRLVAETWRVEVVGCPLFVLSQKLRLLKKELKVWNFQVFGNIHERVKTALASVAAIQEVLNSSGHDEDLLEQEHLAQNELLQALVMEEKFWQDKARLSWQNEGDRNTSFFLKTTKIRQASKALSTLRDGDNILVGQEEIDQHTLAYFTDLYATPNNVRPNHLIQYVIPALVFAEDNIMLSNHPSIEEIRGAVFDLNGEGDPGPYGFGGCFYQHFSDIVGEDVCKSVGQFFRESWLLPNLNSNNIALIPKYSGAYKIEDFRPIALANFQFKIITKILASRLAVIAPKIVSPLQRGFIKDNNIQDCICLASEAANLLDYKTFGGNLAIKLDIKKEFDTLDWKFLQDTLCGFGFNAKFVHWVKIILHSAMLSINVNGEYVGFFKGLRGVRQGDPLSPLFFCLRESSILLLALLDCKLTLMCFMQMISCYFAKA</sequence>
<dbReference type="AlphaFoldDB" id="A0A6A4PH46"/>
<dbReference type="SUPFAM" id="SSF56672">
    <property type="entry name" value="DNA/RNA polymerases"/>
    <property type="match status" value="1"/>
</dbReference>
<dbReference type="SUPFAM" id="SSF56219">
    <property type="entry name" value="DNase I-like"/>
    <property type="match status" value="1"/>
</dbReference>
<protein>
    <submittedName>
        <fullName evidence="2">Putative RNA-directed DNA polymerase</fullName>
    </submittedName>
</protein>
<comment type="caution">
    <text evidence="2">The sequence shown here is derived from an EMBL/GenBank/DDBJ whole genome shotgun (WGS) entry which is preliminary data.</text>
</comment>
<proteinExistence type="predicted"/>
<keyword evidence="2" id="KW-0695">RNA-directed DNA polymerase</keyword>
<dbReference type="PANTHER" id="PTHR31286">
    <property type="entry name" value="GLYCINE-RICH CELL WALL STRUCTURAL PROTEIN 1.8-LIKE"/>
    <property type="match status" value="1"/>
</dbReference>
<evidence type="ECO:0000259" key="1">
    <source>
        <dbReference type="PROSITE" id="PS50878"/>
    </source>
</evidence>
<keyword evidence="2" id="KW-0548">Nucleotidyltransferase</keyword>
<dbReference type="InterPro" id="IPR000477">
    <property type="entry name" value="RT_dom"/>
</dbReference>
<name>A0A6A4PH46_LUPAL</name>
<dbReference type="InterPro" id="IPR040256">
    <property type="entry name" value="At4g02000-like"/>
</dbReference>
<organism evidence="2 3">
    <name type="scientific">Lupinus albus</name>
    <name type="common">White lupine</name>
    <name type="synonym">Lupinus termis</name>
    <dbReference type="NCBI Taxonomy" id="3870"/>
    <lineage>
        <taxon>Eukaryota</taxon>
        <taxon>Viridiplantae</taxon>
        <taxon>Streptophyta</taxon>
        <taxon>Embryophyta</taxon>
        <taxon>Tracheophyta</taxon>
        <taxon>Spermatophyta</taxon>
        <taxon>Magnoliopsida</taxon>
        <taxon>eudicotyledons</taxon>
        <taxon>Gunneridae</taxon>
        <taxon>Pentapetalae</taxon>
        <taxon>rosids</taxon>
        <taxon>fabids</taxon>
        <taxon>Fabales</taxon>
        <taxon>Fabaceae</taxon>
        <taxon>Papilionoideae</taxon>
        <taxon>50 kb inversion clade</taxon>
        <taxon>genistoids sensu lato</taxon>
        <taxon>core genistoids</taxon>
        <taxon>Genisteae</taxon>
        <taxon>Lupinus</taxon>
    </lineage>
</organism>
<reference evidence="3" key="1">
    <citation type="journal article" date="2020" name="Nat. Commun.">
        <title>Genome sequence of the cluster root forming white lupin.</title>
        <authorList>
            <person name="Hufnagel B."/>
            <person name="Marques A."/>
            <person name="Soriano A."/>
            <person name="Marques L."/>
            <person name="Divol F."/>
            <person name="Doumas P."/>
            <person name="Sallet E."/>
            <person name="Mancinotti D."/>
            <person name="Carrere S."/>
            <person name="Marande W."/>
            <person name="Arribat S."/>
            <person name="Keller J."/>
            <person name="Huneau C."/>
            <person name="Blein T."/>
            <person name="Aime D."/>
            <person name="Laguerre M."/>
            <person name="Taylor J."/>
            <person name="Schubert V."/>
            <person name="Nelson M."/>
            <person name="Geu-Flores F."/>
            <person name="Crespi M."/>
            <person name="Gallardo-Guerrero K."/>
            <person name="Delaux P.-M."/>
            <person name="Salse J."/>
            <person name="Berges H."/>
            <person name="Guyot R."/>
            <person name="Gouzy J."/>
            <person name="Peret B."/>
        </authorList>
    </citation>
    <scope>NUCLEOTIDE SEQUENCE [LARGE SCALE GENOMIC DNA]</scope>
    <source>
        <strain evidence="3">cv. Amiga</strain>
    </source>
</reference>
<dbReference type="PANTHER" id="PTHR31286:SF60">
    <property type="entry name" value="PROTEIN, PUTATIVE-RELATED"/>
    <property type="match status" value="1"/>
</dbReference>
<dbReference type="InterPro" id="IPR036691">
    <property type="entry name" value="Endo/exonu/phosph_ase_sf"/>
</dbReference>
<evidence type="ECO:0000313" key="3">
    <source>
        <dbReference type="Proteomes" id="UP000447434"/>
    </source>
</evidence>
<dbReference type="EMBL" id="WOCE01000013">
    <property type="protein sequence ID" value="KAE9600797.1"/>
    <property type="molecule type" value="Genomic_DNA"/>
</dbReference>
<dbReference type="GO" id="GO:0003964">
    <property type="term" value="F:RNA-directed DNA polymerase activity"/>
    <property type="evidence" value="ECO:0007669"/>
    <property type="project" value="UniProtKB-KW"/>
</dbReference>
<feature type="domain" description="Reverse transcriptase" evidence="1">
    <location>
        <begin position="730"/>
        <end position="932"/>
    </location>
</feature>
<dbReference type="PROSITE" id="PS50878">
    <property type="entry name" value="RT_POL"/>
    <property type="match status" value="1"/>
</dbReference>
<gene>
    <name evidence="2" type="ORF">Lalb_Chr13g0290751</name>
</gene>
<dbReference type="OrthoDB" id="913685at2759"/>
<keyword evidence="3" id="KW-1185">Reference proteome</keyword>
<dbReference type="Gene3D" id="3.60.10.10">
    <property type="entry name" value="Endonuclease/exonuclease/phosphatase"/>
    <property type="match status" value="1"/>
</dbReference>
<dbReference type="Pfam" id="PF00078">
    <property type="entry name" value="RVT_1"/>
    <property type="match status" value="1"/>
</dbReference>